<feature type="transmembrane region" description="Helical" evidence="3">
    <location>
        <begin position="6"/>
        <end position="23"/>
    </location>
</feature>
<dbReference type="GO" id="GO:0016747">
    <property type="term" value="F:acyltransferase activity, transferring groups other than amino-acyl groups"/>
    <property type="evidence" value="ECO:0007669"/>
    <property type="project" value="TreeGrafter"/>
</dbReference>
<protein>
    <submittedName>
        <fullName evidence="4">Putative esterase</fullName>
    </submittedName>
</protein>
<feature type="transmembrane region" description="Helical" evidence="3">
    <location>
        <begin position="35"/>
        <end position="57"/>
    </location>
</feature>
<dbReference type="HOGENOM" id="CLU_037947_1_0_11"/>
<feature type="transmembrane region" description="Helical" evidence="3">
    <location>
        <begin position="63"/>
        <end position="83"/>
    </location>
</feature>
<accession>I4BGL3</accession>
<name>I4BGL3_MYCCN</name>
<dbReference type="SUPFAM" id="SSF53474">
    <property type="entry name" value="alpha/beta-Hydrolases"/>
    <property type="match status" value="1"/>
</dbReference>
<dbReference type="PATRIC" id="fig|710421.3.peg.1627"/>
<keyword evidence="3" id="KW-0472">Membrane</keyword>
<feature type="transmembrane region" description="Helical" evidence="3">
    <location>
        <begin position="95"/>
        <end position="115"/>
    </location>
</feature>
<dbReference type="PANTHER" id="PTHR48098">
    <property type="entry name" value="ENTEROCHELIN ESTERASE-RELATED"/>
    <property type="match status" value="1"/>
</dbReference>
<dbReference type="GO" id="GO:0005576">
    <property type="term" value="C:extracellular region"/>
    <property type="evidence" value="ECO:0007669"/>
    <property type="project" value="UniProtKB-SubCell"/>
</dbReference>
<keyword evidence="5" id="KW-1185">Reference proteome</keyword>
<keyword evidence="3" id="KW-0812">Transmembrane</keyword>
<gene>
    <name evidence="4" type="ordered locus">Mycch_1622</name>
</gene>
<evidence type="ECO:0000256" key="2">
    <source>
        <dbReference type="ARBA" id="ARBA00022525"/>
    </source>
</evidence>
<sequence length="423" mass="44673">MDGWILLAVQAAAVVLLAAAVLRRSRAWNRRWIPVLIALGVSGALAVRWCLDVLGLASEPAPVWLWVWTGACAAAVGMTLAGWRGAGWATRNADVFAASMCLLSVGLVVNSWIGYFPTVQTAFGQLTSRPLPHQVDPAAIAGMQHRPTAPSHGAVVPVSTGAHASGFEHREEYVYLPPAWFSRTPAVRLPALMMIGGQFNTPADWVRAGRAVHTLDGFAASHGGYAPVTVFADPNGTFANDTECVNGARGNAADHLVEDVVPYVARRFDVPAAHWGVVGFSSGGTCAVDLTVMHPGVFGAFVDIAGDLGPNAGTTDQTIARLYGGDAEAWARFDPSTVIRGHGHYIGVSGRFVVPASTDPSRDPYLQAATTLCTLGTAHGIGCSIDTRDGRHTWPFAADAFAANLPWLADQLRNGFTATSTDR</sequence>
<comment type="subcellular location">
    <subcellularLocation>
        <location evidence="1">Secreted</location>
    </subcellularLocation>
</comment>
<dbReference type="STRING" id="710421.Mycch_1622"/>
<dbReference type="KEGG" id="mcb:Mycch_1622"/>
<dbReference type="Gene3D" id="3.40.50.1820">
    <property type="entry name" value="alpha/beta hydrolase"/>
    <property type="match status" value="1"/>
</dbReference>
<dbReference type="eggNOG" id="COG0627">
    <property type="taxonomic scope" value="Bacteria"/>
</dbReference>
<keyword evidence="2" id="KW-0964">Secreted</keyword>
<evidence type="ECO:0000256" key="1">
    <source>
        <dbReference type="ARBA" id="ARBA00004613"/>
    </source>
</evidence>
<dbReference type="Proteomes" id="UP000006057">
    <property type="component" value="Chromosome"/>
</dbReference>
<dbReference type="InterPro" id="IPR050583">
    <property type="entry name" value="Mycobacterial_A85_antigen"/>
</dbReference>
<dbReference type="InterPro" id="IPR029058">
    <property type="entry name" value="AB_hydrolase_fold"/>
</dbReference>
<evidence type="ECO:0000313" key="4">
    <source>
        <dbReference type="EMBL" id="AFM16420.1"/>
    </source>
</evidence>
<organism evidence="4 5">
    <name type="scientific">Mycolicibacterium chubuense (strain NBB4)</name>
    <name type="common">Mycobacterium chubuense</name>
    <dbReference type="NCBI Taxonomy" id="710421"/>
    <lineage>
        <taxon>Bacteria</taxon>
        <taxon>Bacillati</taxon>
        <taxon>Actinomycetota</taxon>
        <taxon>Actinomycetes</taxon>
        <taxon>Mycobacteriales</taxon>
        <taxon>Mycobacteriaceae</taxon>
        <taxon>Mycolicibacterium</taxon>
    </lineage>
</organism>
<dbReference type="EMBL" id="CP003053">
    <property type="protein sequence ID" value="AFM16420.1"/>
    <property type="molecule type" value="Genomic_DNA"/>
</dbReference>
<dbReference type="PANTHER" id="PTHR48098:SF1">
    <property type="entry name" value="DIACYLGLYCEROL ACYLTRANSFERASE_MYCOLYLTRANSFERASE AG85A"/>
    <property type="match status" value="1"/>
</dbReference>
<reference evidence="4 5" key="1">
    <citation type="submission" date="2012-06" db="EMBL/GenBank/DDBJ databases">
        <title>Complete sequence of chromosome of Mycobacterium chubuense NBB4.</title>
        <authorList>
            <consortium name="US DOE Joint Genome Institute"/>
            <person name="Lucas S."/>
            <person name="Han J."/>
            <person name="Lapidus A."/>
            <person name="Cheng J.-F."/>
            <person name="Goodwin L."/>
            <person name="Pitluck S."/>
            <person name="Peters L."/>
            <person name="Mikhailova N."/>
            <person name="Teshima H."/>
            <person name="Detter J.C."/>
            <person name="Han C."/>
            <person name="Tapia R."/>
            <person name="Land M."/>
            <person name="Hauser L."/>
            <person name="Kyrpides N."/>
            <person name="Ivanova N."/>
            <person name="Pagani I."/>
            <person name="Mattes T."/>
            <person name="Holmes A."/>
            <person name="Rutledge P."/>
            <person name="Paulsen I."/>
            <person name="Coleman N."/>
            <person name="Woyke T."/>
        </authorList>
    </citation>
    <scope>NUCLEOTIDE SEQUENCE [LARGE SCALE GENOMIC DNA]</scope>
    <source>
        <strain evidence="4 5">NBB4</strain>
    </source>
</reference>
<evidence type="ECO:0000256" key="3">
    <source>
        <dbReference type="SAM" id="Phobius"/>
    </source>
</evidence>
<evidence type="ECO:0000313" key="5">
    <source>
        <dbReference type="Proteomes" id="UP000006057"/>
    </source>
</evidence>
<dbReference type="InterPro" id="IPR000801">
    <property type="entry name" value="Esterase-like"/>
</dbReference>
<dbReference type="AlphaFoldDB" id="I4BGL3"/>
<proteinExistence type="predicted"/>
<keyword evidence="3" id="KW-1133">Transmembrane helix</keyword>
<dbReference type="Pfam" id="PF00756">
    <property type="entry name" value="Esterase"/>
    <property type="match status" value="1"/>
</dbReference>